<accession>A0A9D4SYU1</accession>
<feature type="compositionally biased region" description="Low complexity" evidence="1">
    <location>
        <begin position="177"/>
        <end position="192"/>
    </location>
</feature>
<feature type="region of interest" description="Disordered" evidence="1">
    <location>
        <begin position="24"/>
        <end position="70"/>
    </location>
</feature>
<keyword evidence="2" id="KW-0732">Signal</keyword>
<keyword evidence="4" id="KW-1185">Reference proteome</keyword>
<gene>
    <name evidence="3" type="ORF">HPB52_018048</name>
</gene>
<evidence type="ECO:0000313" key="3">
    <source>
        <dbReference type="EMBL" id="KAH7957350.1"/>
    </source>
</evidence>
<reference evidence="3" key="1">
    <citation type="journal article" date="2020" name="Cell">
        <title>Large-Scale Comparative Analyses of Tick Genomes Elucidate Their Genetic Diversity and Vector Capacities.</title>
        <authorList>
            <consortium name="Tick Genome and Microbiome Consortium (TIGMIC)"/>
            <person name="Jia N."/>
            <person name="Wang J."/>
            <person name="Shi W."/>
            <person name="Du L."/>
            <person name="Sun Y."/>
            <person name="Zhan W."/>
            <person name="Jiang J.F."/>
            <person name="Wang Q."/>
            <person name="Zhang B."/>
            <person name="Ji P."/>
            <person name="Bell-Sakyi L."/>
            <person name="Cui X.M."/>
            <person name="Yuan T.T."/>
            <person name="Jiang B.G."/>
            <person name="Yang W.F."/>
            <person name="Lam T.T."/>
            <person name="Chang Q.C."/>
            <person name="Ding S.J."/>
            <person name="Wang X.J."/>
            <person name="Zhu J.G."/>
            <person name="Ruan X.D."/>
            <person name="Zhao L."/>
            <person name="Wei J.T."/>
            <person name="Ye R.Z."/>
            <person name="Que T.C."/>
            <person name="Du C.H."/>
            <person name="Zhou Y.H."/>
            <person name="Cheng J.X."/>
            <person name="Dai P.F."/>
            <person name="Guo W.B."/>
            <person name="Han X.H."/>
            <person name="Huang E.J."/>
            <person name="Li L.F."/>
            <person name="Wei W."/>
            <person name="Gao Y.C."/>
            <person name="Liu J.Z."/>
            <person name="Shao H.Z."/>
            <person name="Wang X."/>
            <person name="Wang C.C."/>
            <person name="Yang T.C."/>
            <person name="Huo Q.B."/>
            <person name="Li W."/>
            <person name="Chen H.Y."/>
            <person name="Chen S.E."/>
            <person name="Zhou L.G."/>
            <person name="Ni X.B."/>
            <person name="Tian J.H."/>
            <person name="Sheng Y."/>
            <person name="Liu T."/>
            <person name="Pan Y.S."/>
            <person name="Xia L.Y."/>
            <person name="Li J."/>
            <person name="Zhao F."/>
            <person name="Cao W.C."/>
        </authorList>
    </citation>
    <scope>NUCLEOTIDE SEQUENCE</scope>
    <source>
        <strain evidence="3">Rsan-2018</strain>
    </source>
</reference>
<comment type="caution">
    <text evidence="3">The sequence shown here is derived from an EMBL/GenBank/DDBJ whole genome shotgun (WGS) entry which is preliminary data.</text>
</comment>
<feature type="compositionally biased region" description="Basic residues" evidence="1">
    <location>
        <begin position="110"/>
        <end position="156"/>
    </location>
</feature>
<protein>
    <submittedName>
        <fullName evidence="3">Uncharacterized protein</fullName>
    </submittedName>
</protein>
<proteinExistence type="predicted"/>
<feature type="signal peptide" evidence="2">
    <location>
        <begin position="1"/>
        <end position="19"/>
    </location>
</feature>
<feature type="compositionally biased region" description="Basic residues" evidence="1">
    <location>
        <begin position="167"/>
        <end position="176"/>
    </location>
</feature>
<name>A0A9D4SYU1_RHISA</name>
<organism evidence="3 4">
    <name type="scientific">Rhipicephalus sanguineus</name>
    <name type="common">Brown dog tick</name>
    <name type="synonym">Ixodes sanguineus</name>
    <dbReference type="NCBI Taxonomy" id="34632"/>
    <lineage>
        <taxon>Eukaryota</taxon>
        <taxon>Metazoa</taxon>
        <taxon>Ecdysozoa</taxon>
        <taxon>Arthropoda</taxon>
        <taxon>Chelicerata</taxon>
        <taxon>Arachnida</taxon>
        <taxon>Acari</taxon>
        <taxon>Parasitiformes</taxon>
        <taxon>Ixodida</taxon>
        <taxon>Ixodoidea</taxon>
        <taxon>Ixodidae</taxon>
        <taxon>Rhipicephalinae</taxon>
        <taxon>Rhipicephalus</taxon>
        <taxon>Rhipicephalus</taxon>
    </lineage>
</organism>
<reference evidence="3" key="2">
    <citation type="submission" date="2021-09" db="EMBL/GenBank/DDBJ databases">
        <authorList>
            <person name="Jia N."/>
            <person name="Wang J."/>
            <person name="Shi W."/>
            <person name="Du L."/>
            <person name="Sun Y."/>
            <person name="Zhan W."/>
            <person name="Jiang J."/>
            <person name="Wang Q."/>
            <person name="Zhang B."/>
            <person name="Ji P."/>
            <person name="Sakyi L.B."/>
            <person name="Cui X."/>
            <person name="Yuan T."/>
            <person name="Jiang B."/>
            <person name="Yang W."/>
            <person name="Lam T.T.-Y."/>
            <person name="Chang Q."/>
            <person name="Ding S."/>
            <person name="Wang X."/>
            <person name="Zhu J."/>
            <person name="Ruan X."/>
            <person name="Zhao L."/>
            <person name="Wei J."/>
            <person name="Que T."/>
            <person name="Du C."/>
            <person name="Cheng J."/>
            <person name="Dai P."/>
            <person name="Han X."/>
            <person name="Huang E."/>
            <person name="Gao Y."/>
            <person name="Liu J."/>
            <person name="Shao H."/>
            <person name="Ye R."/>
            <person name="Li L."/>
            <person name="Wei W."/>
            <person name="Wang X."/>
            <person name="Wang C."/>
            <person name="Huo Q."/>
            <person name="Li W."/>
            <person name="Guo W."/>
            <person name="Chen H."/>
            <person name="Chen S."/>
            <person name="Zhou L."/>
            <person name="Zhou L."/>
            <person name="Ni X."/>
            <person name="Tian J."/>
            <person name="Zhou Y."/>
            <person name="Sheng Y."/>
            <person name="Liu T."/>
            <person name="Pan Y."/>
            <person name="Xia L."/>
            <person name="Li J."/>
            <person name="Zhao F."/>
            <person name="Cao W."/>
        </authorList>
    </citation>
    <scope>NUCLEOTIDE SEQUENCE</scope>
    <source>
        <strain evidence="3">Rsan-2018</strain>
        <tissue evidence="3">Larvae</tissue>
    </source>
</reference>
<sequence>MYATLLLALLLGAVAVANCEETHSQTRNWPGGEEPNPPQKQAQSPRVEAKPKENNLSLRQRQKTQSMWAQLRQKHLLSPNLPLNLKSNLERSPRRSLNWLRRPREATLRATKRRQQRKQNRLLNRRKPSLKRNLRSRQKLNPKHSLRPSRSLKRSHCQKESPSQKHNLNHNPKRSQSHSLNHSQRRSLSQSLKRNPKAHSKHNPNSQRRSLRKHRSNNHNLRQKANQAALPSPSRNQAATLKTRFLNKRTVS</sequence>
<feature type="region of interest" description="Disordered" evidence="1">
    <location>
        <begin position="96"/>
        <end position="237"/>
    </location>
</feature>
<feature type="chain" id="PRO_5038384537" evidence="2">
    <location>
        <begin position="20"/>
        <end position="252"/>
    </location>
</feature>
<dbReference type="AlphaFoldDB" id="A0A9D4SYU1"/>
<feature type="compositionally biased region" description="Polar residues" evidence="1">
    <location>
        <begin position="54"/>
        <end position="68"/>
    </location>
</feature>
<evidence type="ECO:0000256" key="2">
    <source>
        <dbReference type="SAM" id="SignalP"/>
    </source>
</evidence>
<evidence type="ECO:0000256" key="1">
    <source>
        <dbReference type="SAM" id="MobiDB-lite"/>
    </source>
</evidence>
<dbReference type="EMBL" id="JABSTV010001250">
    <property type="protein sequence ID" value="KAH7957350.1"/>
    <property type="molecule type" value="Genomic_DNA"/>
</dbReference>
<dbReference type="Proteomes" id="UP000821837">
    <property type="component" value="Unassembled WGS sequence"/>
</dbReference>
<evidence type="ECO:0000313" key="4">
    <source>
        <dbReference type="Proteomes" id="UP000821837"/>
    </source>
</evidence>